<feature type="coiled-coil region" evidence="1">
    <location>
        <begin position="374"/>
        <end position="408"/>
    </location>
</feature>
<dbReference type="RefSeq" id="WP_216687499.1">
    <property type="nucleotide sequence ID" value="NZ_CAUPKR010000011.1"/>
</dbReference>
<dbReference type="CDD" id="cd17246">
    <property type="entry name" value="RMtype1_S_SonII-TRD2-CR2_like"/>
    <property type="match status" value="1"/>
</dbReference>
<dbReference type="PANTHER" id="PTHR30408">
    <property type="entry name" value="TYPE-1 RESTRICTION ENZYME ECOKI SPECIFICITY PROTEIN"/>
    <property type="match status" value="1"/>
</dbReference>
<gene>
    <name evidence="3" type="ORF">KQ486_09745</name>
</gene>
<evidence type="ECO:0000256" key="1">
    <source>
        <dbReference type="SAM" id="Coils"/>
    </source>
</evidence>
<dbReference type="PANTHER" id="PTHR30408:SF12">
    <property type="entry name" value="TYPE I RESTRICTION ENZYME MJAVIII SPECIFICITY SUBUNIT"/>
    <property type="match status" value="1"/>
</dbReference>
<keyword evidence="4" id="KW-1185">Reference proteome</keyword>
<dbReference type="Pfam" id="PF01420">
    <property type="entry name" value="Methylase_S"/>
    <property type="match status" value="2"/>
</dbReference>
<keyword evidence="3" id="KW-0540">Nuclease</keyword>
<keyword evidence="3" id="KW-0255">Endonuclease</keyword>
<protein>
    <submittedName>
        <fullName evidence="3">Restriction endonuclease subunit S</fullName>
    </submittedName>
</protein>
<proteinExistence type="predicted"/>
<evidence type="ECO:0000313" key="3">
    <source>
        <dbReference type="EMBL" id="MBU6081292.1"/>
    </source>
</evidence>
<dbReference type="EMBL" id="JAHLZF010000013">
    <property type="protein sequence ID" value="MBU6081292.1"/>
    <property type="molecule type" value="Genomic_DNA"/>
</dbReference>
<dbReference type="InterPro" id="IPR000055">
    <property type="entry name" value="Restrct_endonuc_typeI_TRD"/>
</dbReference>
<reference evidence="3 4" key="1">
    <citation type="journal article" date="2011" name="Int. J. Syst. Evol. Microbiol.">
        <title>Allobacillus halotolerans gen. nov., sp. nov. isolated from shrimp paste.</title>
        <authorList>
            <person name="Sheu S.Y."/>
            <person name="Arun A.B."/>
            <person name="Jiang S.R."/>
            <person name="Young C.C."/>
            <person name="Chen W.M."/>
        </authorList>
    </citation>
    <scope>NUCLEOTIDE SEQUENCE [LARGE SCALE GENOMIC DNA]</scope>
    <source>
        <strain evidence="3 4">LMG 24826</strain>
    </source>
</reference>
<keyword evidence="1" id="KW-0175">Coiled coil</keyword>
<evidence type="ECO:0000313" key="4">
    <source>
        <dbReference type="Proteomes" id="UP000812672"/>
    </source>
</evidence>
<organism evidence="3 4">
    <name type="scientific">Allobacillus halotolerans</name>
    <dbReference type="NCBI Taxonomy" id="570278"/>
    <lineage>
        <taxon>Bacteria</taxon>
        <taxon>Bacillati</taxon>
        <taxon>Bacillota</taxon>
        <taxon>Bacilli</taxon>
        <taxon>Bacillales</taxon>
        <taxon>Bacillaceae</taxon>
        <taxon>Allobacillus</taxon>
    </lineage>
</organism>
<accession>A0ABS6GSA7</accession>
<feature type="domain" description="Type I restriction modification DNA specificity" evidence="2">
    <location>
        <begin position="6"/>
        <end position="189"/>
    </location>
</feature>
<comment type="caution">
    <text evidence="3">The sequence shown here is derived from an EMBL/GenBank/DDBJ whole genome shotgun (WGS) entry which is preliminary data.</text>
</comment>
<name>A0ABS6GSA7_9BACI</name>
<dbReference type="GO" id="GO:0004519">
    <property type="term" value="F:endonuclease activity"/>
    <property type="evidence" value="ECO:0007669"/>
    <property type="project" value="UniProtKB-KW"/>
</dbReference>
<feature type="domain" description="Type I restriction modification DNA specificity" evidence="2">
    <location>
        <begin position="220"/>
        <end position="399"/>
    </location>
</feature>
<dbReference type="Proteomes" id="UP000812672">
    <property type="component" value="Unassembled WGS sequence"/>
</dbReference>
<keyword evidence="3" id="KW-0378">Hydrolase</keyword>
<dbReference type="InterPro" id="IPR052021">
    <property type="entry name" value="Type-I_RS_S_subunit"/>
</dbReference>
<evidence type="ECO:0000259" key="2">
    <source>
        <dbReference type="Pfam" id="PF01420"/>
    </source>
</evidence>
<sequence>MSDLFPNNWQVSNLNDLGQSYSGLKSKSKKDFEENGNASFVTYRNINRNYFVDKLDLAPVHVQSTENQNVVKKGDVLFTGSSETPDEVAISSVMAIEIDNLYLNSFCFGYRFNDVSTTLPDFYAYYFRGDNFRKTVLPLAQGSTRYNISKNELLKVEVPIPSKTEQIKIAAILSSVDEAIEKTEQIIEQTETVKKGLLKQLLTKGLNHKKFKDSPIGSIPNEWSTTQLKNISFKITDGTHKTPKYTESGIPFLRVTDLKNQKIDFKNTKYISEEEHKELTKRCYPEKGDILLSKNGTIGLTKVIDWDQEFSIFVSLALIKLKQDIVLPKFIEYFLQSEVVWQQLRRRSKQGTVTNLHLVEIKELICGVPSIDEQEKIINKVNSIERKIENEKDKLIKLKDLKKGLMQQLLTGKVRVPFDEKEEVPS</sequence>